<dbReference type="InterPro" id="IPR018152">
    <property type="entry name" value="SOD_Cu/Zn_BS"/>
</dbReference>
<evidence type="ECO:0000313" key="6">
    <source>
        <dbReference type="Proteomes" id="UP000162522"/>
    </source>
</evidence>
<dbReference type="InterPro" id="IPR024134">
    <property type="entry name" value="SOD_Cu/Zn_/chaperone"/>
</dbReference>
<dbReference type="SUPFAM" id="SSF49329">
    <property type="entry name" value="Cu,Zn superoxide dismutase-like"/>
    <property type="match status" value="1"/>
</dbReference>
<dbReference type="GO" id="GO:0005507">
    <property type="term" value="F:copper ion binding"/>
    <property type="evidence" value="ECO:0007669"/>
    <property type="project" value="InterPro"/>
</dbReference>
<organism evidence="5 6">
    <name type="scientific">Deerpox virus (strain W-1170-84)</name>
    <name type="common">DPV</name>
    <dbReference type="NCBI Taxonomy" id="305676"/>
    <lineage>
        <taxon>Viruses</taxon>
        <taxon>Varidnaviria</taxon>
        <taxon>Bamfordvirae</taxon>
        <taxon>Nucleocytoviricota</taxon>
        <taxon>Pokkesviricetes</taxon>
        <taxon>Chitovirales</taxon>
        <taxon>Poxviridae</taxon>
        <taxon>Chordopoxvirinae</taxon>
        <taxon>Cervidpoxvirus</taxon>
        <taxon>Cervidpoxvirus muledeerpox</taxon>
        <taxon>Mule deerpox virus</taxon>
    </lineage>
</organism>
<accession>Q08F39</accession>
<feature type="compositionally biased region" description="Polar residues" evidence="3">
    <location>
        <begin position="67"/>
        <end position="78"/>
    </location>
</feature>
<dbReference type="PROSITE" id="PS00087">
    <property type="entry name" value="SOD_CU_ZN_1"/>
    <property type="match status" value="1"/>
</dbReference>
<evidence type="ECO:0000313" key="5">
    <source>
        <dbReference type="EMBL" id="ABI99127.1"/>
    </source>
</evidence>
<proteinExistence type="predicted"/>
<keyword evidence="2" id="KW-1035">Host cytoplasm</keyword>
<evidence type="ECO:0000256" key="3">
    <source>
        <dbReference type="SAM" id="MobiDB-lite"/>
    </source>
</evidence>
<name>Q08F39_DPV84</name>
<reference evidence="5 6" key="1">
    <citation type="journal article" date="2005" name="J. Virol.">
        <title>Genome of deerpox virus.</title>
        <authorList>
            <person name="Afonso C.L."/>
            <person name="Delhon G."/>
            <person name="Tulman E.R."/>
            <person name="Lu Z."/>
            <person name="Zsak A."/>
            <person name="Becerra V.M."/>
            <person name="Zsak L."/>
            <person name="Kutish G.F."/>
            <person name="Rock D.L."/>
        </authorList>
    </citation>
    <scope>NUCLEOTIDE SEQUENCE [LARGE SCALE GENOMIC DNA]</scope>
    <source>
        <strain evidence="5">W-1170-84</strain>
    </source>
</reference>
<comment type="subcellular location">
    <subcellularLocation>
        <location evidence="1">Host cytoplasm</location>
    </subcellularLocation>
</comment>
<dbReference type="Proteomes" id="UP000162522">
    <property type="component" value="Segment"/>
</dbReference>
<evidence type="ECO:0000259" key="4">
    <source>
        <dbReference type="Pfam" id="PF00080"/>
    </source>
</evidence>
<evidence type="ECO:0000256" key="1">
    <source>
        <dbReference type="ARBA" id="ARBA00004192"/>
    </source>
</evidence>
<dbReference type="EMBL" id="AY689437">
    <property type="protein sequence ID" value="ABI99127.1"/>
    <property type="molecule type" value="Genomic_DNA"/>
</dbReference>
<dbReference type="GO" id="GO:0030430">
    <property type="term" value="C:host cell cytoplasm"/>
    <property type="evidence" value="ECO:0007669"/>
    <property type="project" value="UniProtKB-SubCell"/>
</dbReference>
<feature type="region of interest" description="Disordered" evidence="3">
    <location>
        <begin position="67"/>
        <end position="86"/>
    </location>
</feature>
<dbReference type="InterPro" id="IPR036423">
    <property type="entry name" value="SOD-like_Cu/Zn_dom_sf"/>
</dbReference>
<dbReference type="PRINTS" id="PR00068">
    <property type="entry name" value="CUZNDISMTASE"/>
</dbReference>
<dbReference type="InterPro" id="IPR001424">
    <property type="entry name" value="SOD_Cu_Zn_dom"/>
</dbReference>
<dbReference type="PANTHER" id="PTHR10003">
    <property type="entry name" value="SUPEROXIDE DISMUTASE CU-ZN -RELATED"/>
    <property type="match status" value="1"/>
</dbReference>
<evidence type="ECO:0000256" key="2">
    <source>
        <dbReference type="ARBA" id="ARBA00023200"/>
    </source>
</evidence>
<sequence>MNRYYRYYEFNKVIRRAVCLLKGTNIQGVINFEQLENGINIIFGVILGLREGYHGIHIHELGDETDGASSCGSHFNPNNRHHGSPNDEERHIGDLGNIYANKHGISYVYMIDGQISLDNENSIIGRALIIKENEDDFGRGNAEKSHIDGNSGKGIAWGIIGISN</sequence>
<gene>
    <name evidence="5" type="ORF">DpV84gp143</name>
</gene>
<dbReference type="Gene3D" id="2.60.40.200">
    <property type="entry name" value="Superoxide dismutase, copper/zinc binding domain"/>
    <property type="match status" value="1"/>
</dbReference>
<dbReference type="CDD" id="cd00305">
    <property type="entry name" value="Cu-Zn_Superoxide_Dismutase"/>
    <property type="match status" value="1"/>
</dbReference>
<dbReference type="GO" id="GO:0006801">
    <property type="term" value="P:superoxide metabolic process"/>
    <property type="evidence" value="ECO:0007669"/>
    <property type="project" value="InterPro"/>
</dbReference>
<organismHost>
    <name type="scientific">Odocoileus hemionus</name>
    <name type="common">Mule deer</name>
    <name type="synonym">Cervus hemionus</name>
    <dbReference type="NCBI Taxonomy" id="9872"/>
</organismHost>
<feature type="domain" description="Superoxide dismutase copper/zinc binding" evidence="4">
    <location>
        <begin position="26"/>
        <end position="160"/>
    </location>
</feature>
<protein>
    <submittedName>
        <fullName evidence="5">Superoxide dismutase-like protein</fullName>
    </submittedName>
</protein>
<dbReference type="Pfam" id="PF00080">
    <property type="entry name" value="Sod_Cu"/>
    <property type="match status" value="1"/>
</dbReference>